<proteinExistence type="inferred from homology"/>
<reference evidence="7 8" key="1">
    <citation type="submission" date="2018-10" db="EMBL/GenBank/DDBJ databases">
        <title>Complete Genome Sequence and Transcriptomic Profiles of a Marine Bacterium, Pseudoalteromonas agarivorans Hao 2018.</title>
        <authorList>
            <person name="Hao L."/>
        </authorList>
    </citation>
    <scope>NUCLEOTIDE SEQUENCE [LARGE SCALE GENOMIC DNA]</scope>
    <source>
        <strain evidence="7 8">Hao 2018</strain>
    </source>
</reference>
<dbReference type="PANTHER" id="PTHR38102">
    <property type="entry name" value="PERIPLASMIC CHAPERONE SPY"/>
    <property type="match status" value="1"/>
</dbReference>
<dbReference type="InterPro" id="IPR052211">
    <property type="entry name" value="Cpx_auxiliary_protein"/>
</dbReference>
<feature type="region of interest" description="Disordered" evidence="5">
    <location>
        <begin position="77"/>
        <end position="100"/>
    </location>
</feature>
<evidence type="ECO:0000256" key="5">
    <source>
        <dbReference type="SAM" id="MobiDB-lite"/>
    </source>
</evidence>
<feature type="chain" id="PRO_5042014158" evidence="6">
    <location>
        <begin position="29"/>
        <end position="163"/>
    </location>
</feature>
<dbReference type="CDD" id="cd09916">
    <property type="entry name" value="CpxP_like"/>
    <property type="match status" value="1"/>
</dbReference>
<gene>
    <name evidence="7" type="ORF">D9T18_14160</name>
</gene>
<comment type="similarity">
    <text evidence="2">Belongs to the CpxP/Spy family.</text>
</comment>
<sequence>MTKVNTLSKLVLICGLATATLGAGSVLAKGSMHDKQGHSQARFLLSERGADKLDLTQEQQTKLEAIFEAQKTQMKALRGNDKEARKAQRKAQKEKMDALLSAPTFDENAAKELLAARHEKGTEFGLIKLKTQHQVMQVLNAEQQEKFAKMQKRMGKKHRKQRD</sequence>
<feature type="compositionally biased region" description="Basic and acidic residues" evidence="5">
    <location>
        <begin position="78"/>
        <end position="97"/>
    </location>
</feature>
<dbReference type="InterPro" id="IPR012899">
    <property type="entry name" value="LTXXQ"/>
</dbReference>
<dbReference type="GO" id="GO:0051082">
    <property type="term" value="F:unfolded protein binding"/>
    <property type="evidence" value="ECO:0007669"/>
    <property type="project" value="TreeGrafter"/>
</dbReference>
<keyword evidence="4" id="KW-0574">Periplasm</keyword>
<accession>A0AAD0U2Z2</accession>
<dbReference type="Proteomes" id="UP000279995">
    <property type="component" value="Chromosome I"/>
</dbReference>
<organism evidence="7 8">
    <name type="scientific">Pseudoalteromonas agarivorans</name>
    <dbReference type="NCBI Taxonomy" id="176102"/>
    <lineage>
        <taxon>Bacteria</taxon>
        <taxon>Pseudomonadati</taxon>
        <taxon>Pseudomonadota</taxon>
        <taxon>Gammaproteobacteria</taxon>
        <taxon>Alteromonadales</taxon>
        <taxon>Pseudoalteromonadaceae</taxon>
        <taxon>Pseudoalteromonas</taxon>
    </lineage>
</organism>
<keyword evidence="3 6" id="KW-0732">Signal</keyword>
<evidence type="ECO:0000313" key="8">
    <source>
        <dbReference type="Proteomes" id="UP000279995"/>
    </source>
</evidence>
<evidence type="ECO:0000256" key="1">
    <source>
        <dbReference type="ARBA" id="ARBA00004418"/>
    </source>
</evidence>
<feature type="signal peptide" evidence="6">
    <location>
        <begin position="1"/>
        <end position="28"/>
    </location>
</feature>
<dbReference type="EMBL" id="CP033065">
    <property type="protein sequence ID" value="AYM87752.1"/>
    <property type="molecule type" value="Genomic_DNA"/>
</dbReference>
<evidence type="ECO:0000313" key="7">
    <source>
        <dbReference type="EMBL" id="AYM87752.1"/>
    </source>
</evidence>
<dbReference type="PANTHER" id="PTHR38102:SF1">
    <property type="entry name" value="PERIPLASMIC CHAPERONE SPY"/>
    <property type="match status" value="1"/>
</dbReference>
<dbReference type="AlphaFoldDB" id="A0AAD0U2Z2"/>
<protein>
    <submittedName>
        <fullName evidence="7">Periplasmic heavy metal sensor</fullName>
    </submittedName>
</protein>
<dbReference type="Gene3D" id="1.20.120.1490">
    <property type="match status" value="1"/>
</dbReference>
<comment type="subcellular location">
    <subcellularLocation>
        <location evidence="1">Periplasm</location>
    </subcellularLocation>
</comment>
<dbReference type="Pfam" id="PF07813">
    <property type="entry name" value="LTXXQ"/>
    <property type="match status" value="1"/>
</dbReference>
<dbReference type="RefSeq" id="WP_121638018.1">
    <property type="nucleotide sequence ID" value="NZ_CP033065.1"/>
</dbReference>
<evidence type="ECO:0000256" key="4">
    <source>
        <dbReference type="ARBA" id="ARBA00022764"/>
    </source>
</evidence>
<dbReference type="GO" id="GO:0030288">
    <property type="term" value="C:outer membrane-bounded periplasmic space"/>
    <property type="evidence" value="ECO:0007669"/>
    <property type="project" value="TreeGrafter"/>
</dbReference>
<evidence type="ECO:0000256" key="3">
    <source>
        <dbReference type="ARBA" id="ARBA00022729"/>
    </source>
</evidence>
<evidence type="ECO:0000256" key="2">
    <source>
        <dbReference type="ARBA" id="ARBA00008441"/>
    </source>
</evidence>
<name>A0AAD0U2Z2_9GAMM</name>
<evidence type="ECO:0000256" key="6">
    <source>
        <dbReference type="SAM" id="SignalP"/>
    </source>
</evidence>